<dbReference type="Proteomes" id="UP001151760">
    <property type="component" value="Unassembled WGS sequence"/>
</dbReference>
<feature type="transmembrane region" description="Helical" evidence="6">
    <location>
        <begin position="394"/>
        <end position="415"/>
    </location>
</feature>
<dbReference type="InterPro" id="IPR002528">
    <property type="entry name" value="MATE_fam"/>
</dbReference>
<reference evidence="7" key="2">
    <citation type="submission" date="2022-01" db="EMBL/GenBank/DDBJ databases">
        <authorList>
            <person name="Yamashiro T."/>
            <person name="Shiraishi A."/>
            <person name="Satake H."/>
            <person name="Nakayama K."/>
        </authorList>
    </citation>
    <scope>NUCLEOTIDE SEQUENCE</scope>
</reference>
<keyword evidence="8" id="KW-1185">Reference proteome</keyword>
<organism evidence="7 8">
    <name type="scientific">Tanacetum coccineum</name>
    <dbReference type="NCBI Taxonomy" id="301880"/>
    <lineage>
        <taxon>Eukaryota</taxon>
        <taxon>Viridiplantae</taxon>
        <taxon>Streptophyta</taxon>
        <taxon>Embryophyta</taxon>
        <taxon>Tracheophyta</taxon>
        <taxon>Spermatophyta</taxon>
        <taxon>Magnoliopsida</taxon>
        <taxon>eudicotyledons</taxon>
        <taxon>Gunneridae</taxon>
        <taxon>Pentapetalae</taxon>
        <taxon>asterids</taxon>
        <taxon>campanulids</taxon>
        <taxon>Asterales</taxon>
        <taxon>Asteraceae</taxon>
        <taxon>Asteroideae</taxon>
        <taxon>Anthemideae</taxon>
        <taxon>Anthemidinae</taxon>
        <taxon>Tanacetum</taxon>
    </lineage>
</organism>
<proteinExistence type="inferred from homology"/>
<comment type="subcellular location">
    <subcellularLocation>
        <location evidence="1">Membrane</location>
        <topology evidence="1">Multi-pass membrane protein</topology>
    </subcellularLocation>
</comment>
<feature type="transmembrane region" description="Helical" evidence="6">
    <location>
        <begin position="139"/>
        <end position="164"/>
    </location>
</feature>
<comment type="caution">
    <text evidence="7">The sequence shown here is derived from an EMBL/GenBank/DDBJ whole genome shotgun (WGS) entry which is preliminary data.</text>
</comment>
<evidence type="ECO:0000313" key="8">
    <source>
        <dbReference type="Proteomes" id="UP001151760"/>
    </source>
</evidence>
<dbReference type="InterPro" id="IPR045069">
    <property type="entry name" value="MATE_euk"/>
</dbReference>
<evidence type="ECO:0000256" key="3">
    <source>
        <dbReference type="ARBA" id="ARBA00022692"/>
    </source>
</evidence>
<reference evidence="7" key="1">
    <citation type="journal article" date="2022" name="Int. J. Mol. Sci.">
        <title>Draft Genome of Tanacetum Coccineum: Genomic Comparison of Closely Related Tanacetum-Family Plants.</title>
        <authorList>
            <person name="Yamashiro T."/>
            <person name="Shiraishi A."/>
            <person name="Nakayama K."/>
            <person name="Satake H."/>
        </authorList>
    </citation>
    <scope>NUCLEOTIDE SEQUENCE</scope>
</reference>
<feature type="transmembrane region" description="Helical" evidence="6">
    <location>
        <begin position="213"/>
        <end position="231"/>
    </location>
</feature>
<keyword evidence="4 6" id="KW-1133">Transmembrane helix</keyword>
<evidence type="ECO:0000256" key="4">
    <source>
        <dbReference type="ARBA" id="ARBA00022989"/>
    </source>
</evidence>
<feature type="transmembrane region" description="Helical" evidence="6">
    <location>
        <begin position="294"/>
        <end position="314"/>
    </location>
</feature>
<gene>
    <name evidence="7" type="ORF">Tco_0819201</name>
</gene>
<dbReference type="Pfam" id="PF01554">
    <property type="entry name" value="MatE"/>
    <property type="match status" value="2"/>
</dbReference>
<keyword evidence="3 6" id="KW-0812">Transmembrane</keyword>
<protein>
    <submittedName>
        <fullName evidence="7">Protein DETOXIFICATION 49 isoform X1</fullName>
    </submittedName>
</protein>
<dbReference type="EMBL" id="BQNB010012011">
    <property type="protein sequence ID" value="GJS98031.1"/>
    <property type="molecule type" value="Genomic_DNA"/>
</dbReference>
<dbReference type="NCBIfam" id="TIGR00797">
    <property type="entry name" value="matE"/>
    <property type="match status" value="1"/>
</dbReference>
<feature type="transmembrane region" description="Helical" evidence="6">
    <location>
        <begin position="71"/>
        <end position="91"/>
    </location>
</feature>
<feature type="transmembrane region" description="Helical" evidence="6">
    <location>
        <begin position="326"/>
        <end position="344"/>
    </location>
</feature>
<feature type="transmembrane region" description="Helical" evidence="6">
    <location>
        <begin position="106"/>
        <end position="127"/>
    </location>
</feature>
<evidence type="ECO:0000313" key="7">
    <source>
        <dbReference type="EMBL" id="GJS98031.1"/>
    </source>
</evidence>
<feature type="transmembrane region" description="Helical" evidence="6">
    <location>
        <begin position="27"/>
        <end position="50"/>
    </location>
</feature>
<dbReference type="CDD" id="cd13132">
    <property type="entry name" value="MATE_eukaryotic"/>
    <property type="match status" value="1"/>
</dbReference>
<accession>A0ABQ5A8Z6</accession>
<keyword evidence="5 6" id="KW-0472">Membrane</keyword>
<evidence type="ECO:0000256" key="6">
    <source>
        <dbReference type="SAM" id="Phobius"/>
    </source>
</evidence>
<evidence type="ECO:0000256" key="2">
    <source>
        <dbReference type="ARBA" id="ARBA00010199"/>
    </source>
</evidence>
<comment type="similarity">
    <text evidence="2">Belongs to the multi antimicrobial extrusion (MATE) (TC 2.A.66.1) family.</text>
</comment>
<feature type="transmembrane region" description="Helical" evidence="6">
    <location>
        <begin position="364"/>
        <end position="388"/>
    </location>
</feature>
<feature type="transmembrane region" description="Helical" evidence="6">
    <location>
        <begin position="251"/>
        <end position="273"/>
    </location>
</feature>
<evidence type="ECO:0000256" key="1">
    <source>
        <dbReference type="ARBA" id="ARBA00004141"/>
    </source>
</evidence>
<evidence type="ECO:0000256" key="5">
    <source>
        <dbReference type="ARBA" id="ARBA00023136"/>
    </source>
</evidence>
<dbReference type="PANTHER" id="PTHR11206">
    <property type="entry name" value="MULTIDRUG RESISTANCE PROTEIN"/>
    <property type="match status" value="1"/>
</dbReference>
<feature type="transmembrane region" description="Helical" evidence="6">
    <location>
        <begin position="170"/>
        <end position="192"/>
    </location>
</feature>
<sequence>MIFSGLHIFSKSFISTFVLGRVGTAELAGASLSIALVNVTGFSVLSGLAMGMDGIASQAFGARNFLLMARTLHQTILILLAAFIPITIMWLNAEPILVFFGQDLKIATLAATYTYFTIPTLFLQCFFHPIKVYLRAKKVTYPFIIGSVLALVSHVVANGVLFWLDYGLEGVALALVVTDFVYLFTLLVYLYTTSDIAINSFDFIKCFTELRPILSLAIASFLSVCLEWWFYELMLFFSGLLPKDKEAAIGAMNILLQATSFIYIFPSSISMGVSARVGYELGANMPKNAEHASYVALLCAVLTSFMAVALTIATRDVWGGVFTEDSTIISLISAAMLVLGVCELGNCSQTVISGVLRGCARPRFVAWVNFGSFYLIGLPMALFFGFGIQMGFVGLWKGLFVAQVACLLCMCISLWKIDWEKQATEAQERVS</sequence>
<name>A0ABQ5A8Z6_9ASTR</name>